<accession>A0AAN8BW38</accession>
<dbReference type="AlphaFoldDB" id="A0AAN8BW38"/>
<reference evidence="1 2" key="1">
    <citation type="journal article" date="2023" name="Mol. Biol. Evol.">
        <title>Genomics of Secondarily Temperate Adaptation in the Only Non-Antarctic Icefish.</title>
        <authorList>
            <person name="Rivera-Colon A.G."/>
            <person name="Rayamajhi N."/>
            <person name="Minhas B.F."/>
            <person name="Madrigal G."/>
            <person name="Bilyk K.T."/>
            <person name="Yoon V."/>
            <person name="Hune M."/>
            <person name="Gregory S."/>
            <person name="Cheng C.H.C."/>
            <person name="Catchen J.M."/>
        </authorList>
    </citation>
    <scope>NUCLEOTIDE SEQUENCE [LARGE SCALE GENOMIC DNA]</scope>
    <source>
        <strain evidence="1">JC2023a</strain>
    </source>
</reference>
<sequence length="79" mass="8819">MKQLLQTSRAAAEEQGADSRLDDIISLSWIITRARLIMFSFELAEAVGMRFTAPWQRNACLILPPGVQENRAMGSSVRP</sequence>
<protein>
    <submittedName>
        <fullName evidence="1">Uncharacterized protein</fullName>
    </submittedName>
</protein>
<name>A0AAN8BW38_9TELE</name>
<dbReference type="Proteomes" id="UP001335648">
    <property type="component" value="Unassembled WGS sequence"/>
</dbReference>
<proteinExistence type="predicted"/>
<evidence type="ECO:0000313" key="2">
    <source>
        <dbReference type="Proteomes" id="UP001335648"/>
    </source>
</evidence>
<dbReference type="EMBL" id="JAULUE010002055">
    <property type="protein sequence ID" value="KAK5892970.1"/>
    <property type="molecule type" value="Genomic_DNA"/>
</dbReference>
<comment type="caution">
    <text evidence="1">The sequence shown here is derived from an EMBL/GenBank/DDBJ whole genome shotgun (WGS) entry which is preliminary data.</text>
</comment>
<organism evidence="1 2">
    <name type="scientific">Champsocephalus esox</name>
    <name type="common">pike icefish</name>
    <dbReference type="NCBI Taxonomy" id="159716"/>
    <lineage>
        <taxon>Eukaryota</taxon>
        <taxon>Metazoa</taxon>
        <taxon>Chordata</taxon>
        <taxon>Craniata</taxon>
        <taxon>Vertebrata</taxon>
        <taxon>Euteleostomi</taxon>
        <taxon>Actinopterygii</taxon>
        <taxon>Neopterygii</taxon>
        <taxon>Teleostei</taxon>
        <taxon>Neoteleostei</taxon>
        <taxon>Acanthomorphata</taxon>
        <taxon>Eupercaria</taxon>
        <taxon>Perciformes</taxon>
        <taxon>Notothenioidei</taxon>
        <taxon>Channichthyidae</taxon>
        <taxon>Champsocephalus</taxon>
    </lineage>
</organism>
<evidence type="ECO:0000313" key="1">
    <source>
        <dbReference type="EMBL" id="KAK5892970.1"/>
    </source>
</evidence>
<gene>
    <name evidence="1" type="ORF">CesoFtcFv8_013310</name>
</gene>
<keyword evidence="2" id="KW-1185">Reference proteome</keyword>